<evidence type="ECO:0000313" key="2">
    <source>
        <dbReference type="Proteomes" id="UP000182257"/>
    </source>
</evidence>
<proteinExistence type="predicted"/>
<name>A0A1H3YTA2_XYLRU</name>
<protein>
    <recommendedName>
        <fullName evidence="3">Lipoprotein</fullName>
    </recommendedName>
</protein>
<sequence length="188" mass="20738">MKIFYQLLELITMLLVVSTILTACHPSYVNAQKELETLLNSEEGQKMTADQLAEMTPGFADKLRGAGCEIHLPLTDENTLPKTGQLYVSSSTGSSILFHQNGSSVSVTIALRENHWGMPADSLEGTAQYVVQSRGKGLYTLYNNEEARFEGRLVYVFPGADSIIVTRGCQETQQTFFRTATDYDAVGQ</sequence>
<evidence type="ECO:0008006" key="3">
    <source>
        <dbReference type="Google" id="ProtNLM"/>
    </source>
</evidence>
<evidence type="ECO:0000313" key="1">
    <source>
        <dbReference type="EMBL" id="SEA14783.1"/>
    </source>
</evidence>
<dbReference type="PROSITE" id="PS51257">
    <property type="entry name" value="PROKAR_LIPOPROTEIN"/>
    <property type="match status" value="1"/>
</dbReference>
<dbReference type="AlphaFoldDB" id="A0A1H3YTA2"/>
<dbReference type="EMBL" id="FNRF01000001">
    <property type="protein sequence ID" value="SEA14783.1"/>
    <property type="molecule type" value="Genomic_DNA"/>
</dbReference>
<gene>
    <name evidence="1" type="ORF">SAMN05216462_0797</name>
</gene>
<reference evidence="1 2" key="1">
    <citation type="submission" date="2016-10" db="EMBL/GenBank/DDBJ databases">
        <authorList>
            <person name="de Groot N.N."/>
        </authorList>
    </citation>
    <scope>NUCLEOTIDE SEQUENCE [LARGE SCALE GENOMIC DNA]</scope>
    <source>
        <strain evidence="1 2">D31d</strain>
    </source>
</reference>
<accession>A0A1H3YTA2</accession>
<organism evidence="1 2">
    <name type="scientific">Xylanibacter ruminicola</name>
    <name type="common">Prevotella ruminicola</name>
    <dbReference type="NCBI Taxonomy" id="839"/>
    <lineage>
        <taxon>Bacteria</taxon>
        <taxon>Pseudomonadati</taxon>
        <taxon>Bacteroidota</taxon>
        <taxon>Bacteroidia</taxon>
        <taxon>Bacteroidales</taxon>
        <taxon>Prevotellaceae</taxon>
        <taxon>Xylanibacter</taxon>
    </lineage>
</organism>
<dbReference type="Proteomes" id="UP000182257">
    <property type="component" value="Unassembled WGS sequence"/>
</dbReference>